<dbReference type="FunFam" id="3.30.200.20:FF:000593">
    <property type="entry name" value="Predicted protein"/>
    <property type="match status" value="1"/>
</dbReference>
<evidence type="ECO:0000313" key="25">
    <source>
        <dbReference type="RefSeq" id="XP_019626176.1"/>
    </source>
</evidence>
<name>A0A6P4Z939_BRABE</name>
<evidence type="ECO:0000256" key="10">
    <source>
        <dbReference type="ARBA" id="ARBA00022840"/>
    </source>
</evidence>
<evidence type="ECO:0000256" key="19">
    <source>
        <dbReference type="ARBA" id="ARBA00056965"/>
    </source>
</evidence>
<dbReference type="Pfam" id="PF07714">
    <property type="entry name" value="PK_Tyr_Ser-Thr"/>
    <property type="match status" value="1"/>
</dbReference>
<dbReference type="InterPro" id="IPR036116">
    <property type="entry name" value="FN3_sf"/>
</dbReference>
<dbReference type="OrthoDB" id="5984265at2759"/>
<dbReference type="SMART" id="SM00219">
    <property type="entry name" value="TyrKc"/>
    <property type="match status" value="1"/>
</dbReference>
<evidence type="ECO:0000256" key="3">
    <source>
        <dbReference type="ARBA" id="ARBA00022553"/>
    </source>
</evidence>
<keyword evidence="24" id="KW-1185">Reference proteome</keyword>
<dbReference type="SUPFAM" id="SSF49265">
    <property type="entry name" value="Fibronectin type III"/>
    <property type="match status" value="1"/>
</dbReference>
<dbReference type="PANTHER" id="PTHR24416">
    <property type="entry name" value="TYROSINE-PROTEIN KINASE RECEPTOR"/>
    <property type="match status" value="1"/>
</dbReference>
<organism evidence="24 25">
    <name type="scientific">Branchiostoma belcheri</name>
    <name type="common">Amphioxus</name>
    <dbReference type="NCBI Taxonomy" id="7741"/>
    <lineage>
        <taxon>Eukaryota</taxon>
        <taxon>Metazoa</taxon>
        <taxon>Chordata</taxon>
        <taxon>Cephalochordata</taxon>
        <taxon>Leptocardii</taxon>
        <taxon>Amphioxiformes</taxon>
        <taxon>Branchiostomatidae</taxon>
        <taxon>Branchiostoma</taxon>
    </lineage>
</organism>
<feature type="domain" description="Protein kinase" evidence="23">
    <location>
        <begin position="410"/>
        <end position="683"/>
    </location>
</feature>
<evidence type="ECO:0000256" key="20">
    <source>
        <dbReference type="PROSITE-ProRule" id="PRU10141"/>
    </source>
</evidence>
<dbReference type="InterPro" id="IPR017441">
    <property type="entry name" value="Protein_kinase_ATP_BS"/>
</dbReference>
<dbReference type="Pfam" id="PF07647">
    <property type="entry name" value="SAM_2"/>
    <property type="match status" value="1"/>
</dbReference>
<feature type="transmembrane region" description="Helical" evidence="22">
    <location>
        <begin position="248"/>
        <end position="274"/>
    </location>
</feature>
<keyword evidence="5 22" id="KW-0812">Transmembrane</keyword>
<evidence type="ECO:0000256" key="6">
    <source>
        <dbReference type="ARBA" id="ARBA00022729"/>
    </source>
</evidence>
<evidence type="ECO:0000256" key="12">
    <source>
        <dbReference type="ARBA" id="ARBA00023136"/>
    </source>
</evidence>
<dbReference type="InterPro" id="IPR011009">
    <property type="entry name" value="Kinase-like_dom_sf"/>
</dbReference>
<dbReference type="PANTHER" id="PTHR24416:SF617">
    <property type="entry name" value="RET ONCOGENE, ISOFORM A"/>
    <property type="match status" value="1"/>
</dbReference>
<evidence type="ECO:0000256" key="22">
    <source>
        <dbReference type="SAM" id="Phobius"/>
    </source>
</evidence>
<dbReference type="SUPFAM" id="SSF47769">
    <property type="entry name" value="SAM/Pointed domain"/>
    <property type="match status" value="1"/>
</dbReference>
<feature type="region of interest" description="Disordered" evidence="21">
    <location>
        <begin position="289"/>
        <end position="311"/>
    </location>
</feature>
<feature type="compositionally biased region" description="Polar residues" evidence="21">
    <location>
        <begin position="296"/>
        <end position="311"/>
    </location>
</feature>
<dbReference type="Gene3D" id="3.30.200.20">
    <property type="entry name" value="Phosphorylase Kinase, domain 1"/>
    <property type="match status" value="1"/>
</dbReference>
<dbReference type="InterPro" id="IPR001245">
    <property type="entry name" value="Ser-Thr/Tyr_kinase_cat_dom"/>
</dbReference>
<dbReference type="InterPro" id="IPR001660">
    <property type="entry name" value="SAM"/>
</dbReference>
<evidence type="ECO:0000256" key="14">
    <source>
        <dbReference type="ARBA" id="ARBA00023157"/>
    </source>
</evidence>
<dbReference type="Proteomes" id="UP000515135">
    <property type="component" value="Unplaced"/>
</dbReference>
<dbReference type="Gene3D" id="1.10.510.10">
    <property type="entry name" value="Transferase(Phosphotransferase) domain 1"/>
    <property type="match status" value="1"/>
</dbReference>
<dbReference type="SMART" id="SM00454">
    <property type="entry name" value="SAM"/>
    <property type="match status" value="1"/>
</dbReference>
<dbReference type="GO" id="GO:0007169">
    <property type="term" value="P:cell surface receptor protein tyrosine kinase signaling pathway"/>
    <property type="evidence" value="ECO:0007669"/>
    <property type="project" value="TreeGrafter"/>
</dbReference>
<evidence type="ECO:0000256" key="8">
    <source>
        <dbReference type="ARBA" id="ARBA00022741"/>
    </source>
</evidence>
<dbReference type="PROSITE" id="PS00109">
    <property type="entry name" value="PROTEIN_KINASE_TYR"/>
    <property type="match status" value="1"/>
</dbReference>
<protein>
    <recommendedName>
        <fullName evidence="2">receptor protein-tyrosine kinase</fullName>
        <ecNumber evidence="2">2.7.10.1</ecNumber>
    </recommendedName>
</protein>
<comment type="subcellular location">
    <subcellularLocation>
        <location evidence="1">Membrane</location>
        <topology evidence="1">Single-pass type I membrane protein</topology>
    </subcellularLocation>
</comment>
<accession>A0A6P4Z939</accession>
<evidence type="ECO:0000259" key="23">
    <source>
        <dbReference type="PROSITE" id="PS50011"/>
    </source>
</evidence>
<proteinExistence type="predicted"/>
<keyword evidence="7" id="KW-0677">Repeat</keyword>
<dbReference type="GO" id="GO:0005524">
    <property type="term" value="F:ATP binding"/>
    <property type="evidence" value="ECO:0007669"/>
    <property type="project" value="UniProtKB-UniRule"/>
</dbReference>
<evidence type="ECO:0000256" key="5">
    <source>
        <dbReference type="ARBA" id="ARBA00022692"/>
    </source>
</evidence>
<dbReference type="PRINTS" id="PR00109">
    <property type="entry name" value="TYRKINASE"/>
</dbReference>
<dbReference type="GO" id="GO:0005886">
    <property type="term" value="C:plasma membrane"/>
    <property type="evidence" value="ECO:0007669"/>
    <property type="project" value="TreeGrafter"/>
</dbReference>
<keyword evidence="13" id="KW-0829">Tyrosine-protein kinase</keyword>
<dbReference type="RefSeq" id="XP_019626176.1">
    <property type="nucleotide sequence ID" value="XM_019770617.1"/>
</dbReference>
<gene>
    <name evidence="25" type="primary">LOC109471329</name>
</gene>
<keyword evidence="4" id="KW-0808">Transferase</keyword>
<dbReference type="InterPro" id="IPR013761">
    <property type="entry name" value="SAM/pointed_sf"/>
</dbReference>
<evidence type="ECO:0000256" key="9">
    <source>
        <dbReference type="ARBA" id="ARBA00022777"/>
    </source>
</evidence>
<comment type="function">
    <text evidence="19">Receptor for basic fibroblast growth factor.</text>
</comment>
<keyword evidence="8 20" id="KW-0547">Nucleotide-binding</keyword>
<keyword evidence="6" id="KW-0732">Signal</keyword>
<dbReference type="PROSITE" id="PS00107">
    <property type="entry name" value="PROTEIN_KINASE_ATP"/>
    <property type="match status" value="1"/>
</dbReference>
<dbReference type="CDD" id="cd00192">
    <property type="entry name" value="PTKc"/>
    <property type="match status" value="1"/>
</dbReference>
<dbReference type="AlphaFoldDB" id="A0A6P4Z939"/>
<dbReference type="InterPro" id="IPR020635">
    <property type="entry name" value="Tyr_kinase_cat_dom"/>
</dbReference>
<dbReference type="GO" id="GO:0004714">
    <property type="term" value="F:transmembrane receptor protein tyrosine kinase activity"/>
    <property type="evidence" value="ECO:0007669"/>
    <property type="project" value="UniProtKB-EC"/>
</dbReference>
<keyword evidence="16" id="KW-0325">Glycoprotein</keyword>
<dbReference type="KEGG" id="bbel:109471329"/>
<feature type="binding site" evidence="20">
    <location>
        <position position="441"/>
    </location>
    <ligand>
        <name>ATP</name>
        <dbReference type="ChEBI" id="CHEBI:30616"/>
    </ligand>
</feature>
<dbReference type="InterPro" id="IPR050122">
    <property type="entry name" value="RTK"/>
</dbReference>
<evidence type="ECO:0000256" key="2">
    <source>
        <dbReference type="ARBA" id="ARBA00011902"/>
    </source>
</evidence>
<evidence type="ECO:0000256" key="18">
    <source>
        <dbReference type="ARBA" id="ARBA00051243"/>
    </source>
</evidence>
<dbReference type="SUPFAM" id="SSF56112">
    <property type="entry name" value="Protein kinase-like (PK-like)"/>
    <property type="match status" value="1"/>
</dbReference>
<dbReference type="FunFam" id="1.10.510.10:FF:000190">
    <property type="entry name" value="Proto-oncogene tyrosine-protein kinase receptor Ret"/>
    <property type="match status" value="1"/>
</dbReference>
<keyword evidence="9 25" id="KW-0418">Kinase</keyword>
<dbReference type="PROSITE" id="PS50011">
    <property type="entry name" value="PROTEIN_KINASE_DOM"/>
    <property type="match status" value="1"/>
</dbReference>
<evidence type="ECO:0000256" key="21">
    <source>
        <dbReference type="SAM" id="MobiDB-lite"/>
    </source>
</evidence>
<evidence type="ECO:0000256" key="13">
    <source>
        <dbReference type="ARBA" id="ARBA00023137"/>
    </source>
</evidence>
<evidence type="ECO:0000256" key="1">
    <source>
        <dbReference type="ARBA" id="ARBA00004479"/>
    </source>
</evidence>
<keyword evidence="3" id="KW-0597">Phosphoprotein</keyword>
<evidence type="ECO:0000256" key="11">
    <source>
        <dbReference type="ARBA" id="ARBA00022989"/>
    </source>
</evidence>
<keyword evidence="10 20" id="KW-0067">ATP-binding</keyword>
<keyword evidence="15" id="KW-0675">Receptor</keyword>
<keyword evidence="14" id="KW-1015">Disulfide bond</keyword>
<evidence type="ECO:0000313" key="24">
    <source>
        <dbReference type="Proteomes" id="UP000515135"/>
    </source>
</evidence>
<evidence type="ECO:0000256" key="16">
    <source>
        <dbReference type="ARBA" id="ARBA00023180"/>
    </source>
</evidence>
<keyword evidence="12 22" id="KW-0472">Membrane</keyword>
<keyword evidence="17" id="KW-0393">Immunoglobulin domain</keyword>
<evidence type="ECO:0000256" key="17">
    <source>
        <dbReference type="ARBA" id="ARBA00023319"/>
    </source>
</evidence>
<evidence type="ECO:0000256" key="7">
    <source>
        <dbReference type="ARBA" id="ARBA00022737"/>
    </source>
</evidence>
<keyword evidence="11 22" id="KW-1133">Transmembrane helix</keyword>
<dbReference type="Gene3D" id="1.10.150.50">
    <property type="entry name" value="Transcription Factor, Ets-1"/>
    <property type="match status" value="1"/>
</dbReference>
<dbReference type="InterPro" id="IPR000719">
    <property type="entry name" value="Prot_kinase_dom"/>
</dbReference>
<dbReference type="EC" id="2.7.10.1" evidence="2"/>
<sequence>MCAVNWTEPSGDRGNITGYWVAISATRLGEDFATDTPAEPVITSNLSWAESLARLPAYSLVHVTVRAITCSEGEASEEINCTVTRREPPNAIPNVTVDQDLSETSSSFGLILPNISQRNGPISCYQVIIVPMRKDETLDELTVRVGQPQDILTDSAPEDGKTEPYIALAYSGSSYEERTVTIGTSESCTDPCCHVGAVEGAPEPGNRKLSPGSAYTATVRAYVDPGDPEDSRQRSASQVHMTILEGTLPYAIIVVAVVVVVVTSFAAGAGFMFYRRKYMKTKKEAPRKAKDVPLSDITSDQESNIGGTDNEAFSISEPSSKCYHRFSEIRTVDDVTKYLKENNFGEYAESFKDHDVDGDALKYLDDAILKDLIPKAGPRARFKGILVEMKQDNESPVAALNFWEIQRTSLKLGKRLGSGQFGEVRLGELRNRGLTTIVAVKTLRDSASESDKKDLLGELEILVTVGRHDNIISLVGACTKGGPLMIVVEYAPNGCLKDWLKTNSAENSTDLAYQNQPVNTSHLSMEQLIQFGVDVASGMSHLATMQCVHRDLAARNILLGENLIAKVSDFGLSRDIYEDSEYVKSTKSKLPLRWMAYESLFYNVYTTQSDVWSFGVLLWEIMAMGNLPYKGMKGKRMMDMIRDGGRLEKPSSCPEEIYTLMKSCWETLPEDRPTFPELRSSLIGITQGYKTYASLLK</sequence>
<dbReference type="GO" id="GO:0043235">
    <property type="term" value="C:receptor complex"/>
    <property type="evidence" value="ECO:0007669"/>
    <property type="project" value="TreeGrafter"/>
</dbReference>
<dbReference type="GeneID" id="109471329"/>
<evidence type="ECO:0000256" key="4">
    <source>
        <dbReference type="ARBA" id="ARBA00022679"/>
    </source>
</evidence>
<comment type="catalytic activity">
    <reaction evidence="18">
        <text>L-tyrosyl-[protein] + ATP = O-phospho-L-tyrosyl-[protein] + ADP + H(+)</text>
        <dbReference type="Rhea" id="RHEA:10596"/>
        <dbReference type="Rhea" id="RHEA-COMP:10136"/>
        <dbReference type="Rhea" id="RHEA-COMP:20101"/>
        <dbReference type="ChEBI" id="CHEBI:15378"/>
        <dbReference type="ChEBI" id="CHEBI:30616"/>
        <dbReference type="ChEBI" id="CHEBI:46858"/>
        <dbReference type="ChEBI" id="CHEBI:61978"/>
        <dbReference type="ChEBI" id="CHEBI:456216"/>
        <dbReference type="EC" id="2.7.10.1"/>
    </reaction>
</comment>
<reference evidence="25" key="1">
    <citation type="submission" date="2025-08" db="UniProtKB">
        <authorList>
            <consortium name="RefSeq"/>
        </authorList>
    </citation>
    <scope>IDENTIFICATION</scope>
    <source>
        <tissue evidence="25">Gonad</tissue>
    </source>
</reference>
<evidence type="ECO:0000256" key="15">
    <source>
        <dbReference type="ARBA" id="ARBA00023170"/>
    </source>
</evidence>
<dbReference type="InterPro" id="IPR008266">
    <property type="entry name" value="Tyr_kinase_AS"/>
</dbReference>